<dbReference type="NCBIfam" id="TIGR01443">
    <property type="entry name" value="intein_Cterm"/>
    <property type="match status" value="1"/>
</dbReference>
<dbReference type="CDD" id="cd00081">
    <property type="entry name" value="Hint"/>
    <property type="match status" value="1"/>
</dbReference>
<dbReference type="GO" id="GO:0016539">
    <property type="term" value="P:intein-mediated protein splicing"/>
    <property type="evidence" value="ECO:0007669"/>
    <property type="project" value="InterPro"/>
</dbReference>
<dbReference type="SMART" id="SM00306">
    <property type="entry name" value="HintN"/>
    <property type="match status" value="1"/>
</dbReference>
<dbReference type="RefSeq" id="WP_083573151.1">
    <property type="nucleotide sequence ID" value="NZ_FQVO01000002.1"/>
</dbReference>
<evidence type="ECO:0000259" key="1">
    <source>
        <dbReference type="SMART" id="SM00306"/>
    </source>
</evidence>
<dbReference type="InterPro" id="IPR022385">
    <property type="entry name" value="Rhs_assc_core"/>
</dbReference>
<sequence>MDGETGYYYYGARYYNPRVSLWLNVDPLADYNPFYNSEHYIDGEHNGGVYNSGNLNPYIYCYQNPIIYIDPNGKQSNVTNPRKGMSIPPGMTEKEALSHIITINGKKYHKYTHDGFAWIGNKINSILGGDDDFFVEHKDYNPVLDNEMHEFVGTAAGELTGLWFMKGLGAVISRTGTTGARQILESLCFTKGTLVSTEKGLIPIEDIKIGDKVWSYNEDTGKTELEFVSELFRNTTESIVEITTGSLKIQCTPKHPFYAKGTWINAEYLKEGDYITSIKNELIKIDKIRFINSPLKVYNFEVQNNHNYYVSRNQILVHNLCFNGKFGREFLYRAHSTATKALDHIWLRHGFDTAFSGVSKFSPNLSKLEIKELILNSIKNANSRTDLIIKPNGYMDILYDTGKVIGKDVNGNTTSKIMIHLDSNFNVRTAYPK</sequence>
<keyword evidence="3" id="KW-1185">Reference proteome</keyword>
<name>A0A1M4UGS0_9FLAO</name>
<evidence type="ECO:0000313" key="2">
    <source>
        <dbReference type="EMBL" id="SHE55926.1"/>
    </source>
</evidence>
<dbReference type="STRING" id="1302685.SAMN05444408_102100"/>
<dbReference type="PROSITE" id="PS50818">
    <property type="entry name" value="INTEIN_C_TER"/>
    <property type="match status" value="1"/>
</dbReference>
<dbReference type="Pfam" id="PF07591">
    <property type="entry name" value="PT-HINT"/>
    <property type="match status" value="1"/>
</dbReference>
<dbReference type="OrthoDB" id="603864at2"/>
<dbReference type="InterPro" id="IPR006141">
    <property type="entry name" value="Intein_N"/>
</dbReference>
<dbReference type="Gene3D" id="2.170.16.10">
    <property type="entry name" value="Hedgehog/Intein (Hint) domain"/>
    <property type="match status" value="1"/>
</dbReference>
<dbReference type="InterPro" id="IPR030934">
    <property type="entry name" value="Intein_C"/>
</dbReference>
<dbReference type="InterPro" id="IPR003587">
    <property type="entry name" value="Hint_dom_N"/>
</dbReference>
<protein>
    <submittedName>
        <fullName evidence="2">Intein C-terminal splicing region/intein N-terminal splicing region/RHS repeat-associated core domain-containing protein</fullName>
    </submittedName>
</protein>
<proteinExistence type="predicted"/>
<dbReference type="InterPro" id="IPR036844">
    <property type="entry name" value="Hint_dom_sf"/>
</dbReference>
<accession>A0A1M4UGS0</accession>
<organism evidence="2 3">
    <name type="scientific">Chryseobacterium takakiae</name>
    <dbReference type="NCBI Taxonomy" id="1302685"/>
    <lineage>
        <taxon>Bacteria</taxon>
        <taxon>Pseudomonadati</taxon>
        <taxon>Bacteroidota</taxon>
        <taxon>Flavobacteriia</taxon>
        <taxon>Flavobacteriales</taxon>
        <taxon>Weeksellaceae</taxon>
        <taxon>Chryseobacterium group</taxon>
        <taxon>Chryseobacterium</taxon>
    </lineage>
</organism>
<dbReference type="Gene3D" id="2.180.10.10">
    <property type="entry name" value="RHS repeat-associated core"/>
    <property type="match status" value="1"/>
</dbReference>
<gene>
    <name evidence="2" type="ORF">SAMN05444408_102100</name>
</gene>
<dbReference type="SUPFAM" id="SSF51294">
    <property type="entry name" value="Hedgehog/intein (Hint) domain"/>
    <property type="match status" value="1"/>
</dbReference>
<dbReference type="Proteomes" id="UP000184236">
    <property type="component" value="Unassembled WGS sequence"/>
</dbReference>
<evidence type="ECO:0000313" key="3">
    <source>
        <dbReference type="Proteomes" id="UP000184236"/>
    </source>
</evidence>
<dbReference type="PANTHER" id="PTHR32305:SF15">
    <property type="entry name" value="PROTEIN RHSA-RELATED"/>
    <property type="match status" value="1"/>
</dbReference>
<dbReference type="NCBIfam" id="TIGR03696">
    <property type="entry name" value="Rhs_assc_core"/>
    <property type="match status" value="1"/>
</dbReference>
<dbReference type="EMBL" id="FQVO01000002">
    <property type="protein sequence ID" value="SHE55926.1"/>
    <property type="molecule type" value="Genomic_DNA"/>
</dbReference>
<dbReference type="AlphaFoldDB" id="A0A1M4UGS0"/>
<dbReference type="InterPro" id="IPR050708">
    <property type="entry name" value="T6SS_VgrG/RHS"/>
</dbReference>
<dbReference type="PROSITE" id="PS50817">
    <property type="entry name" value="INTEIN_N_TER"/>
    <property type="match status" value="1"/>
</dbReference>
<dbReference type="NCBIfam" id="TIGR01445">
    <property type="entry name" value="intein_Nterm"/>
    <property type="match status" value="1"/>
</dbReference>
<dbReference type="PANTHER" id="PTHR32305">
    <property type="match status" value="1"/>
</dbReference>
<feature type="domain" description="Hint" evidence="1">
    <location>
        <begin position="186"/>
        <end position="279"/>
    </location>
</feature>
<reference evidence="3" key="1">
    <citation type="submission" date="2016-11" db="EMBL/GenBank/DDBJ databases">
        <authorList>
            <person name="Varghese N."/>
            <person name="Submissions S."/>
        </authorList>
    </citation>
    <scope>NUCLEOTIDE SEQUENCE [LARGE SCALE GENOMIC DNA]</scope>
    <source>
        <strain evidence="3">DSM 26898</strain>
    </source>
</reference>